<feature type="chain" id="PRO_5047077240" description="Pallilysin beta barrel domain-containing protein" evidence="1">
    <location>
        <begin position="28"/>
        <end position="536"/>
    </location>
</feature>
<organism evidence="2 3">
    <name type="scientific">Candidatus Haliotispira prima</name>
    <dbReference type="NCBI Taxonomy" id="3034016"/>
    <lineage>
        <taxon>Bacteria</taxon>
        <taxon>Pseudomonadati</taxon>
        <taxon>Spirochaetota</taxon>
        <taxon>Spirochaetia</taxon>
        <taxon>Spirochaetales</taxon>
        <taxon>Spirochaetaceae</taxon>
        <taxon>Candidatus Haliotispira</taxon>
    </lineage>
</organism>
<sequence>MAKIPILCCNRLLRPAAFLLVLFAVTACSKNNEEQATETVAEDVTNRYDDDLSPLLDDAVSAKLATSVRLPGARTPLQVYTRQLTDRAAEEQIVISRHPDFGNLELFLISPRVVSSIEGSVADYRIVAQEELRIDSETFTVQTQDLTGDGTTQEIFVAGENTANGLQQAYVFQLLVSGAEKNVIGLNTIFYQQDSGSYEISYDDNGYYIVLQRLLDQSSYQLELTDLSWNPASRSFVVQNVEIIDNSTKLPDNLKAIYQGSAEDFFAAVDGLWVRGGSPNKLAASAPQNRREAANDQIFLYFDSEAGELLVYGDVIGLQKNDQIIEVYNIFSMIKSLWNRLNLNVRNKYVYNIQSYFYVTLEDHNTIKLFVSDSVTYMGTYKRVDAYNYETYRDDSLKRIGPANFQLEGAFTERSEDKRYVFQPDKMTVNEANGKVWEGSYSLFSWDDNNYLEFHLSEITSFEESRRTYRVELSSDEEGSDTPREGLSTSDISVLLLYPVRLLQVEEINSTSESIIRLEREQKIDSRELEDLLPGR</sequence>
<evidence type="ECO:0000313" key="2">
    <source>
        <dbReference type="EMBL" id="WGK69971.1"/>
    </source>
</evidence>
<dbReference type="Proteomes" id="UP001228690">
    <property type="component" value="Chromosome"/>
</dbReference>
<dbReference type="RefSeq" id="WP_326928175.1">
    <property type="nucleotide sequence ID" value="NZ_CP123443.1"/>
</dbReference>
<keyword evidence="1" id="KW-0732">Signal</keyword>
<evidence type="ECO:0000313" key="3">
    <source>
        <dbReference type="Proteomes" id="UP001228690"/>
    </source>
</evidence>
<evidence type="ECO:0008006" key="4">
    <source>
        <dbReference type="Google" id="ProtNLM"/>
    </source>
</evidence>
<proteinExistence type="predicted"/>
<keyword evidence="3" id="KW-1185">Reference proteome</keyword>
<evidence type="ECO:0000256" key="1">
    <source>
        <dbReference type="SAM" id="SignalP"/>
    </source>
</evidence>
<feature type="signal peptide" evidence="1">
    <location>
        <begin position="1"/>
        <end position="27"/>
    </location>
</feature>
<name>A0ABY8MJJ0_9SPIO</name>
<dbReference type="EMBL" id="CP123443">
    <property type="protein sequence ID" value="WGK69971.1"/>
    <property type="molecule type" value="Genomic_DNA"/>
</dbReference>
<accession>A0ABY8MJJ0</accession>
<protein>
    <recommendedName>
        <fullName evidence="4">Pallilysin beta barrel domain-containing protein</fullName>
    </recommendedName>
</protein>
<gene>
    <name evidence="2" type="ORF">P0082_03690</name>
</gene>
<dbReference type="PROSITE" id="PS51257">
    <property type="entry name" value="PROKAR_LIPOPROTEIN"/>
    <property type="match status" value="1"/>
</dbReference>
<reference evidence="2 3" key="1">
    <citation type="submission" date="2023-04" db="EMBL/GenBank/DDBJ databases">
        <title>Spirochaete genome identified in red abalone sample constitutes a novel genus.</title>
        <authorList>
            <person name="Sharma S.P."/>
            <person name="Purcell C.M."/>
            <person name="Hyde J.R."/>
            <person name="Severin A.J."/>
        </authorList>
    </citation>
    <scope>NUCLEOTIDE SEQUENCE [LARGE SCALE GENOMIC DNA]</scope>
    <source>
        <strain evidence="2 3">SP-2023</strain>
    </source>
</reference>